<dbReference type="SUPFAM" id="SSF82220">
    <property type="entry name" value="Tp47 lipoprotein, N-terminal domain"/>
    <property type="match status" value="1"/>
</dbReference>
<dbReference type="SUPFAM" id="SSF81986">
    <property type="entry name" value="Tp47 lipoprotein, middle and C-terminal domains"/>
    <property type="match status" value="1"/>
</dbReference>
<keyword evidence="5" id="KW-1185">Reference proteome</keyword>
<evidence type="ECO:0000259" key="3">
    <source>
        <dbReference type="SMART" id="SM00900"/>
    </source>
</evidence>
<feature type="compositionally biased region" description="Low complexity" evidence="1">
    <location>
        <begin position="1215"/>
        <end position="1226"/>
    </location>
</feature>
<feature type="domain" description="FMN-binding" evidence="3">
    <location>
        <begin position="114"/>
        <end position="197"/>
    </location>
</feature>
<proteinExistence type="predicted"/>
<accession>A0ABV1IFJ4</accession>
<comment type="caution">
    <text evidence="4">The sequence shown here is derived from an EMBL/GenBank/DDBJ whole genome shotgun (WGS) entry which is preliminary data.</text>
</comment>
<dbReference type="RefSeq" id="WP_349182242.1">
    <property type="nucleotide sequence ID" value="NZ_JBBNGS010000007.1"/>
</dbReference>
<dbReference type="InterPro" id="IPR036154">
    <property type="entry name" value="Tp47_N_sf"/>
</dbReference>
<dbReference type="Pfam" id="PF07550">
    <property type="entry name" value="Shr-like_HID"/>
    <property type="match status" value="1"/>
</dbReference>
<dbReference type="InterPro" id="IPR007329">
    <property type="entry name" value="FMN-bd"/>
</dbReference>
<feature type="compositionally biased region" description="Polar residues" evidence="1">
    <location>
        <begin position="1240"/>
        <end position="1252"/>
    </location>
</feature>
<protein>
    <submittedName>
        <fullName evidence="4">Penicillin-binding Tp47 domain A-containing protein</fullName>
    </submittedName>
</protein>
<dbReference type="InterPro" id="IPR038031">
    <property type="entry name" value="Tp47_mid_C_dom"/>
</dbReference>
<keyword evidence="2" id="KW-0472">Membrane</keyword>
<dbReference type="Gene3D" id="2.60.40.1300">
    <property type="entry name" value="Penicillin-binding protein Tp47, domain C"/>
    <property type="match status" value="1"/>
</dbReference>
<feature type="transmembrane region" description="Helical" evidence="2">
    <location>
        <begin position="1251"/>
        <end position="1270"/>
    </location>
</feature>
<gene>
    <name evidence="4" type="ORF">AAAT05_04855</name>
</gene>
<evidence type="ECO:0000256" key="2">
    <source>
        <dbReference type="SAM" id="Phobius"/>
    </source>
</evidence>
<dbReference type="Gene3D" id="1.20.1270.70">
    <property type="entry name" value="Designed single chain three-helix bundle"/>
    <property type="match status" value="1"/>
</dbReference>
<dbReference type="Pfam" id="PF14889">
    <property type="entry name" value="PBP-Tp47_a"/>
    <property type="match status" value="1"/>
</dbReference>
<dbReference type="Pfam" id="PF14888">
    <property type="entry name" value="PBP-Tp47_c"/>
    <property type="match status" value="1"/>
</dbReference>
<keyword evidence="2" id="KW-1133">Transmembrane helix</keyword>
<dbReference type="InterPro" id="IPR038698">
    <property type="entry name" value="PBP_Tp47_domC_sf"/>
</dbReference>
<feature type="region of interest" description="Disordered" evidence="1">
    <location>
        <begin position="92"/>
        <end position="111"/>
    </location>
</feature>
<feature type="region of interest" description="Disordered" evidence="1">
    <location>
        <begin position="41"/>
        <end position="67"/>
    </location>
</feature>
<dbReference type="Gene3D" id="3.90.1010.20">
    <property type="match status" value="1"/>
</dbReference>
<dbReference type="InterPro" id="IPR029218">
    <property type="entry name" value="PBP-Tp47_dom_C"/>
</dbReference>
<evidence type="ECO:0000313" key="5">
    <source>
        <dbReference type="Proteomes" id="UP001478817"/>
    </source>
</evidence>
<dbReference type="EMBL" id="JBBNGS010000007">
    <property type="protein sequence ID" value="MEQ2637671.1"/>
    <property type="molecule type" value="Genomic_DNA"/>
</dbReference>
<keyword evidence="2" id="KW-0812">Transmembrane</keyword>
<evidence type="ECO:0000313" key="4">
    <source>
        <dbReference type="EMBL" id="MEQ2637671.1"/>
    </source>
</evidence>
<dbReference type="Gene3D" id="1.20.1270.90">
    <property type="entry name" value="AF1782-like"/>
    <property type="match status" value="1"/>
</dbReference>
<feature type="region of interest" description="Disordered" evidence="1">
    <location>
        <begin position="1206"/>
        <end position="1252"/>
    </location>
</feature>
<name>A0ABV1IFJ4_9ACTN</name>
<dbReference type="Pfam" id="PF04205">
    <property type="entry name" value="FMN_bind"/>
    <property type="match status" value="1"/>
</dbReference>
<sequence length="1276" mass="135655">MRERNAVLRYLNATKDKAVAGALVATLVVSMTPTAAIATTEAGSATNENPASAQSAEGQAPSEENYTLPTDDATAVQAASGYDLTKIADGTYTGKATADSNDPHNKGDEWDAESYDVNVTVTVAGGKITKVDVANYNSLGDNDYEKMNLAVTGSRRVRGVPSQIEAAGNTDSIDSVTTATISSNAIKAAVDNALQAAYDDQNPSTPATDEYTYGYAALTWAEYWANEGVQNAGSTASSDELDSRNESDKGAFDVVTRATTNHGLHRGSYQCAAIIQTNEGIKFNLATWAADGKSFTTTDGKTVQWNKSKTGLTMTCDGQTYTMKDYEVTGLKYVPVKVKTADLDAFKQTHAFVANGETLAGGYGEADLKAYSGLVADVDASTHGLKTVTMNGTTASFSAADETGTGSGIKDQTLKTADLSAMTPKLRTTTVPEGSRDATVGSYGEFMRLDFTSNYGDLAANMQSVTWTYYGDDATYTNAKATFGTKFAADNWMHKSMGIQLGLTDSARCQLPAGTDGTGYWKVTIHALGYQDSSYTFQATADNIKKATTPVTEATKAKLQALYDQAAALNKDDYTTDSWTKSSIETETAETKDLLAKTGLSEEEASEQLTHLQGAIDALVSLYPQAGDYVLMNIPYADFYAAENNNAGTDIVTSATRQKTRSSLASGSYHVNSDGRDISGVTFAVKVGKGDVDWSKFTRVTDDSSVTITTSIKGKVSTTTYTGKDALFESPDYSYYVLPAGEGPTNYKELTSDSEGNLSFGAVEGKETTELANVTADFKTSSKYGDYEIDFKNLREQMVDADGNQATVYGAVVNAADANGTIEGYGMRAVENIWKGKEIAWSCGLVNESHGSPLSSQYYKSMMGKTIKNVTFYTSTGTYTVDMKQYVPVKASKSEINVEASADADAETAEVKATLPADFKVEYKLDDADVTVDNGTLSIKDLKPGMHTLVAHDASGKYADVTSEFTVSTDKTVATFDENASKITAANEGDDVENFIGNITTVNVNGTDYAASGRDSVKIINADGSINLDAVAGGQQGTKVFANYGTYTIKVTSTGYNTPLEFTFTYKADRTDLDNAIDAAEKLDQSAYTIGSWDAMSGALDKAKTVQANVAATDDDIAQALNALNSAVANLAARATDERLSDLAGKREEASQVTNDGYTDESWKAFQDALKYVEDVCRRSDAVLGSVSDAEVTTALEKLESAKAGLVKKSEEQQPEQQPGQQPEQQPADKKAGVKANKAATPNTGDASQTATVGALGGIGATIVALGYAMRRKFQR</sequence>
<reference evidence="4 5" key="1">
    <citation type="submission" date="2024-04" db="EMBL/GenBank/DDBJ databases">
        <title>Human intestinal bacterial collection.</title>
        <authorList>
            <person name="Pauvert C."/>
            <person name="Hitch T.C.A."/>
            <person name="Clavel T."/>
        </authorList>
    </citation>
    <scope>NUCLEOTIDE SEQUENCE [LARGE SCALE GENOMIC DNA]</scope>
    <source>
        <strain evidence="4 5">CLA-AA-H197</strain>
    </source>
</reference>
<dbReference type="Proteomes" id="UP001478817">
    <property type="component" value="Unassembled WGS sequence"/>
</dbReference>
<evidence type="ECO:0000256" key="1">
    <source>
        <dbReference type="SAM" id="MobiDB-lite"/>
    </source>
</evidence>
<organism evidence="4 5">
    <name type="scientific">Paratractidigestivibacter faecalis</name>
    <dbReference type="NCBI Taxonomy" id="2292441"/>
    <lineage>
        <taxon>Bacteria</taxon>
        <taxon>Bacillati</taxon>
        <taxon>Actinomycetota</taxon>
        <taxon>Coriobacteriia</taxon>
        <taxon>Coriobacteriales</taxon>
        <taxon>Atopobiaceae</taxon>
        <taxon>Paratractidigestivibacter</taxon>
    </lineage>
</organism>
<dbReference type="InterPro" id="IPR029221">
    <property type="entry name" value="PBP-Tp47_A"/>
</dbReference>
<dbReference type="InterPro" id="IPR011432">
    <property type="entry name" value="Shr-like_HID"/>
</dbReference>
<dbReference type="SMART" id="SM00900">
    <property type="entry name" value="FMN_bind"/>
    <property type="match status" value="1"/>
</dbReference>